<accession>A0A803MPT3</accession>
<proteinExistence type="inferred from homology"/>
<dbReference type="AlphaFoldDB" id="A0A803MPT3"/>
<protein>
    <submittedName>
        <fullName evidence="4">Uncharacterized protein</fullName>
    </submittedName>
</protein>
<dbReference type="PANTHER" id="PTHR31623">
    <property type="entry name" value="F21J9.9"/>
    <property type="match status" value="1"/>
</dbReference>
<gene>
    <name evidence="4" type="primary">LOC110692326</name>
</gene>
<dbReference type="OrthoDB" id="671439at2759"/>
<dbReference type="RefSeq" id="XP_021725031.1">
    <property type="nucleotide sequence ID" value="XM_021869339.1"/>
</dbReference>
<dbReference type="GeneID" id="110692326"/>
<dbReference type="GO" id="GO:0016746">
    <property type="term" value="F:acyltransferase activity"/>
    <property type="evidence" value="ECO:0007669"/>
    <property type="project" value="UniProtKB-KW"/>
</dbReference>
<keyword evidence="2" id="KW-0808">Transferase</keyword>
<evidence type="ECO:0000313" key="5">
    <source>
        <dbReference type="Proteomes" id="UP000596660"/>
    </source>
</evidence>
<dbReference type="OMA" id="NVIEENC"/>
<dbReference type="Proteomes" id="UP000596660">
    <property type="component" value="Unplaced"/>
</dbReference>
<dbReference type="Gramene" id="AUR62033284-RA">
    <property type="protein sequence ID" value="AUR62033284-RA:cds"/>
    <property type="gene ID" value="AUR62033284"/>
</dbReference>
<dbReference type="InterPro" id="IPR023213">
    <property type="entry name" value="CAT-like_dom_sf"/>
</dbReference>
<dbReference type="Pfam" id="PF02458">
    <property type="entry name" value="Transferase"/>
    <property type="match status" value="1"/>
</dbReference>
<evidence type="ECO:0000256" key="2">
    <source>
        <dbReference type="ARBA" id="ARBA00022679"/>
    </source>
</evidence>
<reference evidence="4" key="1">
    <citation type="journal article" date="2017" name="Nature">
        <title>The genome of Chenopodium quinoa.</title>
        <authorList>
            <person name="Jarvis D.E."/>
            <person name="Ho Y.S."/>
            <person name="Lightfoot D.J."/>
            <person name="Schmoeckel S.M."/>
            <person name="Li B."/>
            <person name="Borm T.J.A."/>
            <person name="Ohyanagi H."/>
            <person name="Mineta K."/>
            <person name="Michell C.T."/>
            <person name="Saber N."/>
            <person name="Kharbatia N.M."/>
            <person name="Rupper R.R."/>
            <person name="Sharp A.R."/>
            <person name="Dally N."/>
            <person name="Boughton B.A."/>
            <person name="Woo Y.H."/>
            <person name="Gao G."/>
            <person name="Schijlen E.G.W.M."/>
            <person name="Guo X."/>
            <person name="Momin A.A."/>
            <person name="Negrao S."/>
            <person name="Al-Babili S."/>
            <person name="Gehring C."/>
            <person name="Roessner U."/>
            <person name="Jung C."/>
            <person name="Murphy K."/>
            <person name="Arold S.T."/>
            <person name="Gojobori T."/>
            <person name="van der Linden C.G."/>
            <person name="van Loo E.N."/>
            <person name="Jellen E.N."/>
            <person name="Maughan P.J."/>
            <person name="Tester M."/>
        </authorList>
    </citation>
    <scope>NUCLEOTIDE SEQUENCE [LARGE SCALE GENOMIC DNA]</scope>
    <source>
        <strain evidence="4">cv. PI 614886</strain>
    </source>
</reference>
<organism evidence="4 5">
    <name type="scientific">Chenopodium quinoa</name>
    <name type="common">Quinoa</name>
    <dbReference type="NCBI Taxonomy" id="63459"/>
    <lineage>
        <taxon>Eukaryota</taxon>
        <taxon>Viridiplantae</taxon>
        <taxon>Streptophyta</taxon>
        <taxon>Embryophyta</taxon>
        <taxon>Tracheophyta</taxon>
        <taxon>Spermatophyta</taxon>
        <taxon>Magnoliopsida</taxon>
        <taxon>eudicotyledons</taxon>
        <taxon>Gunneridae</taxon>
        <taxon>Pentapetalae</taxon>
        <taxon>Caryophyllales</taxon>
        <taxon>Chenopodiaceae</taxon>
        <taxon>Chenopodioideae</taxon>
        <taxon>Atripliceae</taxon>
        <taxon>Chenopodium</taxon>
    </lineage>
</organism>
<keyword evidence="3" id="KW-0012">Acyltransferase</keyword>
<evidence type="ECO:0000313" key="4">
    <source>
        <dbReference type="EnsemblPlants" id="AUR62033284-RA:cds"/>
    </source>
</evidence>
<sequence length="478" mass="52553">MEMELEMETISTEIIKPSTPTPSQLKTFKLSLLDQFFHFTYVPHVLFYNPPPPLENGTKNDQKMTSYLKDSLSKTLSLFYPLAGRLTMDESSIDCNDKGISFVETRVLNCSLSTFLEASNRVDLIGRFLSETIYDDQTIGNNNNNRHETTTVTELVPLAIQVSIFNCGGFAIGSQWLHKVCDAVSWGNFLKNWAAIATGLKANVTSSEFATAISLFPPCDLILPSGMKPRTLKPPDDALKTGRGGCIVRSFLFTPQAINALQALAISEHVPNPTRVEVVSGFIWKHAMVAVATTANAPLCNSVPSICSSAISHAVNMRPRTNPPLSSACFGNLIIDAIAHSEGENEASQRNIELPDLVTRIRNGLAPFKDAEFLSKFQGEGGAQVMGNYKKKLKDQNDSITTYKFTSWSKLDMKPDFGFGLPVWVAFTGGRLSSSFKNLIPLIETLDHGIEAWLILDEQQGSVLQSDPDFLQFASPIS</sequence>
<dbReference type="EnsemblPlants" id="AUR62033284-RA">
    <property type="protein sequence ID" value="AUR62033284-RA:cds"/>
    <property type="gene ID" value="AUR62033284"/>
</dbReference>
<comment type="similarity">
    <text evidence="1">Belongs to the plant acyltransferase family.</text>
</comment>
<evidence type="ECO:0000256" key="3">
    <source>
        <dbReference type="ARBA" id="ARBA00023315"/>
    </source>
</evidence>
<name>A0A803MPT3_CHEQI</name>
<reference evidence="4" key="2">
    <citation type="submission" date="2021-03" db="UniProtKB">
        <authorList>
            <consortium name="EnsemblPlants"/>
        </authorList>
    </citation>
    <scope>IDENTIFICATION</scope>
</reference>
<dbReference type="PANTHER" id="PTHR31623:SF110">
    <property type="entry name" value="VINORINE SYNTHASE-LIKE"/>
    <property type="match status" value="1"/>
</dbReference>
<keyword evidence="5" id="KW-1185">Reference proteome</keyword>
<dbReference type="KEGG" id="cqi:110692326"/>
<dbReference type="Gene3D" id="3.30.559.10">
    <property type="entry name" value="Chloramphenicol acetyltransferase-like domain"/>
    <property type="match status" value="2"/>
</dbReference>
<evidence type="ECO:0000256" key="1">
    <source>
        <dbReference type="ARBA" id="ARBA00009861"/>
    </source>
</evidence>